<sequence length="265" mass="30409">MRRWLAAGWLYLAIGAQAESTILTDADFDDLVIRSERPSLLLFYNPLNASQLELQRVWEALGAQFANHTELLVGEVNVTSEGGRALCRRFRVKSPPKVRYFHPPDETVRRYKGALQPEAIGNFAKKLMRRKCSLSRLRKCTRRQQTAMREYMDLSVEELEAEAAAMEEELAASEAARLALEEEVERKFDEAARSALHLEAVEAAEGEELESVRQAHEALMAEVEKRFRSLDEAQREERSLREEYVPHLQLVKMAARHRASLKEEL</sequence>
<dbReference type="SUPFAM" id="SSF52833">
    <property type="entry name" value="Thioredoxin-like"/>
    <property type="match status" value="1"/>
</dbReference>
<dbReference type="GO" id="GO:0003756">
    <property type="term" value="F:protein disulfide isomerase activity"/>
    <property type="evidence" value="ECO:0007669"/>
    <property type="project" value="TreeGrafter"/>
</dbReference>
<dbReference type="InterPro" id="IPR051063">
    <property type="entry name" value="PDI"/>
</dbReference>
<evidence type="ECO:0000256" key="4">
    <source>
        <dbReference type="SAM" id="SignalP"/>
    </source>
</evidence>
<dbReference type="Proteomes" id="UP001515480">
    <property type="component" value="Unassembled WGS sequence"/>
</dbReference>
<dbReference type="GO" id="GO:0006457">
    <property type="term" value="P:protein folding"/>
    <property type="evidence" value="ECO:0007669"/>
    <property type="project" value="TreeGrafter"/>
</dbReference>
<name>A0AB34JEM9_PRYPA</name>
<organism evidence="5 6">
    <name type="scientific">Prymnesium parvum</name>
    <name type="common">Toxic golden alga</name>
    <dbReference type="NCBI Taxonomy" id="97485"/>
    <lineage>
        <taxon>Eukaryota</taxon>
        <taxon>Haptista</taxon>
        <taxon>Haptophyta</taxon>
        <taxon>Prymnesiophyceae</taxon>
        <taxon>Prymnesiales</taxon>
        <taxon>Prymnesiaceae</taxon>
        <taxon>Prymnesium</taxon>
    </lineage>
</organism>
<evidence type="ECO:0000256" key="2">
    <source>
        <dbReference type="ARBA" id="ARBA00022729"/>
    </source>
</evidence>
<dbReference type="AlphaFoldDB" id="A0AB34JEM9"/>
<protein>
    <recommendedName>
        <fullName evidence="7">Thioredoxin domain-containing protein</fullName>
    </recommendedName>
</protein>
<dbReference type="PANTHER" id="PTHR45672">
    <property type="entry name" value="PROTEIN DISULFIDE-ISOMERASE C17H9.14C-RELATED"/>
    <property type="match status" value="1"/>
</dbReference>
<evidence type="ECO:0008006" key="7">
    <source>
        <dbReference type="Google" id="ProtNLM"/>
    </source>
</evidence>
<proteinExistence type="inferred from homology"/>
<dbReference type="EMBL" id="JBGBPQ010000010">
    <property type="protein sequence ID" value="KAL1519241.1"/>
    <property type="molecule type" value="Genomic_DNA"/>
</dbReference>
<evidence type="ECO:0000313" key="5">
    <source>
        <dbReference type="EMBL" id="KAL1519241.1"/>
    </source>
</evidence>
<feature type="coiled-coil region" evidence="3">
    <location>
        <begin position="149"/>
        <end position="243"/>
    </location>
</feature>
<dbReference type="GO" id="GO:0005783">
    <property type="term" value="C:endoplasmic reticulum"/>
    <property type="evidence" value="ECO:0007669"/>
    <property type="project" value="TreeGrafter"/>
</dbReference>
<dbReference type="CDD" id="cd02961">
    <property type="entry name" value="PDI_a_family"/>
    <property type="match status" value="1"/>
</dbReference>
<feature type="chain" id="PRO_5044243131" description="Thioredoxin domain-containing protein" evidence="4">
    <location>
        <begin position="19"/>
        <end position="265"/>
    </location>
</feature>
<dbReference type="InterPro" id="IPR036249">
    <property type="entry name" value="Thioredoxin-like_sf"/>
</dbReference>
<dbReference type="Gene3D" id="3.40.30.10">
    <property type="entry name" value="Glutaredoxin"/>
    <property type="match status" value="1"/>
</dbReference>
<evidence type="ECO:0000256" key="1">
    <source>
        <dbReference type="ARBA" id="ARBA00006347"/>
    </source>
</evidence>
<feature type="signal peptide" evidence="4">
    <location>
        <begin position="1"/>
        <end position="18"/>
    </location>
</feature>
<evidence type="ECO:0000313" key="6">
    <source>
        <dbReference type="Proteomes" id="UP001515480"/>
    </source>
</evidence>
<comment type="similarity">
    <text evidence="1">Belongs to the protein disulfide isomerase family.</text>
</comment>
<gene>
    <name evidence="5" type="ORF">AB1Y20_003500</name>
</gene>
<reference evidence="5 6" key="1">
    <citation type="journal article" date="2024" name="Science">
        <title>Giant polyketide synthase enzymes in the biosynthesis of giant marine polyether toxins.</title>
        <authorList>
            <person name="Fallon T.R."/>
            <person name="Shende V.V."/>
            <person name="Wierzbicki I.H."/>
            <person name="Pendleton A.L."/>
            <person name="Watervoot N.F."/>
            <person name="Auber R.P."/>
            <person name="Gonzalez D.J."/>
            <person name="Wisecaver J.H."/>
            <person name="Moore B.S."/>
        </authorList>
    </citation>
    <scope>NUCLEOTIDE SEQUENCE [LARGE SCALE GENOMIC DNA]</scope>
    <source>
        <strain evidence="5 6">12B1</strain>
    </source>
</reference>
<keyword evidence="3" id="KW-0175">Coiled coil</keyword>
<accession>A0AB34JEM9</accession>
<dbReference type="PANTHER" id="PTHR45672:SF3">
    <property type="entry name" value="THIOREDOXIN DOMAIN-CONTAINING PROTEIN 5"/>
    <property type="match status" value="1"/>
</dbReference>
<keyword evidence="6" id="KW-1185">Reference proteome</keyword>
<keyword evidence="2 4" id="KW-0732">Signal</keyword>
<comment type="caution">
    <text evidence="5">The sequence shown here is derived from an EMBL/GenBank/DDBJ whole genome shotgun (WGS) entry which is preliminary data.</text>
</comment>
<evidence type="ECO:0000256" key="3">
    <source>
        <dbReference type="SAM" id="Coils"/>
    </source>
</evidence>